<accession>K2JJB2</accession>
<dbReference type="AlphaFoldDB" id="K2JJB2"/>
<evidence type="ECO:0000313" key="2">
    <source>
        <dbReference type="Proteomes" id="UP000006755"/>
    </source>
</evidence>
<dbReference type="EMBL" id="AMRI01000008">
    <property type="protein sequence ID" value="EKE75393.1"/>
    <property type="molecule type" value="Genomic_DNA"/>
</dbReference>
<dbReference type="Pfam" id="PF10975">
    <property type="entry name" value="DUF2802"/>
    <property type="match status" value="1"/>
</dbReference>
<dbReference type="InterPro" id="IPR021244">
    <property type="entry name" value="DUF2802"/>
</dbReference>
<protein>
    <submittedName>
        <fullName evidence="1">DNA repair ATPase</fullName>
    </submittedName>
</protein>
<dbReference type="OrthoDB" id="5600183at2"/>
<dbReference type="PATRIC" id="fig|745411.4.peg.1369"/>
<keyword evidence="2" id="KW-1185">Reference proteome</keyword>
<gene>
    <name evidence="1" type="ORF">B3C1_06944</name>
</gene>
<name>K2JJB2_9GAMM</name>
<evidence type="ECO:0000313" key="1">
    <source>
        <dbReference type="EMBL" id="EKE75393.1"/>
    </source>
</evidence>
<organism evidence="1 2">
    <name type="scientific">Gallaecimonas xiamenensis 3-C-1</name>
    <dbReference type="NCBI Taxonomy" id="745411"/>
    <lineage>
        <taxon>Bacteria</taxon>
        <taxon>Pseudomonadati</taxon>
        <taxon>Pseudomonadota</taxon>
        <taxon>Gammaproteobacteria</taxon>
        <taxon>Enterobacterales</taxon>
        <taxon>Gallaecimonadaceae</taxon>
        <taxon>Gallaecimonas</taxon>
    </lineage>
</organism>
<comment type="caution">
    <text evidence="1">The sequence shown here is derived from an EMBL/GenBank/DDBJ whole genome shotgun (WGS) entry which is preliminary data.</text>
</comment>
<dbReference type="RefSeq" id="WP_008483819.1">
    <property type="nucleotide sequence ID" value="NZ_AMRI01000008.1"/>
</dbReference>
<dbReference type="STRING" id="745411.B3C1_06944"/>
<proteinExistence type="predicted"/>
<dbReference type="eggNOG" id="ENOG5032YKY">
    <property type="taxonomic scope" value="Bacteria"/>
</dbReference>
<dbReference type="Proteomes" id="UP000006755">
    <property type="component" value="Unassembled WGS sequence"/>
</dbReference>
<sequence length="125" mass="14053">MELTSLLQLALLLLLVLVVALLYRRQTLLVARVADLEDRLADREQLLHEVHSGALGMGQRLLALAGDVERLQGTQDELKNVDPQSKLYSRAAKMVSLGADIDELMRECELPRAEAELLYNLHKRP</sequence>
<reference evidence="1 2" key="1">
    <citation type="journal article" date="2012" name="J. Bacteriol.">
        <title>Genome Sequence of Gallaecimonas xiamenensis Type Strain 3-C-1.</title>
        <authorList>
            <person name="Lai Q."/>
            <person name="Wang L."/>
            <person name="Wang W."/>
            <person name="Shao Z."/>
        </authorList>
    </citation>
    <scope>NUCLEOTIDE SEQUENCE [LARGE SCALE GENOMIC DNA]</scope>
    <source>
        <strain evidence="1 2">3-C-1</strain>
    </source>
</reference>